<dbReference type="PROSITE" id="PS01332">
    <property type="entry name" value="HTH_RRF2_1"/>
    <property type="match status" value="1"/>
</dbReference>
<dbReference type="OrthoDB" id="9808360at2"/>
<dbReference type="InterPro" id="IPR036388">
    <property type="entry name" value="WH-like_DNA-bd_sf"/>
</dbReference>
<name>A0A2T0W7V3_9LACT</name>
<comment type="caution">
    <text evidence="1">The sequence shown here is derived from an EMBL/GenBank/DDBJ whole genome shotgun (WGS) entry which is preliminary data.</text>
</comment>
<dbReference type="GO" id="GO:0005829">
    <property type="term" value="C:cytosol"/>
    <property type="evidence" value="ECO:0007669"/>
    <property type="project" value="TreeGrafter"/>
</dbReference>
<reference evidence="1 2" key="1">
    <citation type="submission" date="2018-03" db="EMBL/GenBank/DDBJ databases">
        <title>Genomic Encyclopedia of Archaeal and Bacterial Type Strains, Phase II (KMG-II): from individual species to whole genera.</title>
        <authorList>
            <person name="Goeker M."/>
        </authorList>
    </citation>
    <scope>NUCLEOTIDE SEQUENCE [LARGE SCALE GENOMIC DNA]</scope>
    <source>
        <strain evidence="1 2">DSM 13175</strain>
    </source>
</reference>
<evidence type="ECO:0000313" key="2">
    <source>
        <dbReference type="Proteomes" id="UP000238205"/>
    </source>
</evidence>
<dbReference type="PANTHER" id="PTHR33221">
    <property type="entry name" value="WINGED HELIX-TURN-HELIX TRANSCRIPTIONAL REGULATOR, RRF2 FAMILY"/>
    <property type="match status" value="1"/>
</dbReference>
<dbReference type="PANTHER" id="PTHR33221:SF9">
    <property type="entry name" value="RRF2 FAMILY PROTEIN"/>
    <property type="match status" value="1"/>
</dbReference>
<evidence type="ECO:0000313" key="1">
    <source>
        <dbReference type="EMBL" id="PRY82614.1"/>
    </source>
</evidence>
<keyword evidence="2" id="KW-1185">Reference proteome</keyword>
<sequence>MKFSKATNYALHSLVHLAMHTSEEAIKVEDLADRQNLSATYLSKILTKLVKGSLIESTPGVKGGYRLIRSPEDCSFLDVIYAIEGYESMLKCTMKHETAGNNECLIERAMKEVEDHMKEDLHSKTIADIVKQARERQV</sequence>
<dbReference type="GO" id="GO:0003700">
    <property type="term" value="F:DNA-binding transcription factor activity"/>
    <property type="evidence" value="ECO:0007669"/>
    <property type="project" value="TreeGrafter"/>
</dbReference>
<protein>
    <submittedName>
        <fullName evidence="1">Rrf2 family protein</fullName>
    </submittedName>
</protein>
<organism evidence="1 2">
    <name type="scientific">Alkalibacterium olivapovliticus</name>
    <dbReference type="NCBI Taxonomy" id="99907"/>
    <lineage>
        <taxon>Bacteria</taxon>
        <taxon>Bacillati</taxon>
        <taxon>Bacillota</taxon>
        <taxon>Bacilli</taxon>
        <taxon>Lactobacillales</taxon>
        <taxon>Carnobacteriaceae</taxon>
        <taxon>Alkalibacterium</taxon>
    </lineage>
</organism>
<accession>A0A2T0W7V3</accession>
<dbReference type="SUPFAM" id="SSF46785">
    <property type="entry name" value="Winged helix' DNA-binding domain"/>
    <property type="match status" value="1"/>
</dbReference>
<dbReference type="RefSeq" id="WP_106193086.1">
    <property type="nucleotide sequence ID" value="NZ_PVTO01000010.1"/>
</dbReference>
<proteinExistence type="predicted"/>
<dbReference type="Pfam" id="PF02082">
    <property type="entry name" value="Rrf2"/>
    <property type="match status" value="1"/>
</dbReference>
<dbReference type="Proteomes" id="UP000238205">
    <property type="component" value="Unassembled WGS sequence"/>
</dbReference>
<dbReference type="AlphaFoldDB" id="A0A2T0W7V3"/>
<dbReference type="Gene3D" id="1.10.10.10">
    <property type="entry name" value="Winged helix-like DNA-binding domain superfamily/Winged helix DNA-binding domain"/>
    <property type="match status" value="1"/>
</dbReference>
<dbReference type="InterPro" id="IPR030489">
    <property type="entry name" value="TR_Rrf2-type_CS"/>
</dbReference>
<dbReference type="PROSITE" id="PS51197">
    <property type="entry name" value="HTH_RRF2_2"/>
    <property type="match status" value="1"/>
</dbReference>
<gene>
    <name evidence="1" type="ORF">CLV38_11075</name>
</gene>
<dbReference type="NCBIfam" id="TIGR00738">
    <property type="entry name" value="rrf2_super"/>
    <property type="match status" value="1"/>
</dbReference>
<dbReference type="InterPro" id="IPR036390">
    <property type="entry name" value="WH_DNA-bd_sf"/>
</dbReference>
<dbReference type="InterPro" id="IPR000944">
    <property type="entry name" value="Tscrpt_reg_Rrf2"/>
</dbReference>
<dbReference type="EMBL" id="PVTO01000010">
    <property type="protein sequence ID" value="PRY82614.1"/>
    <property type="molecule type" value="Genomic_DNA"/>
</dbReference>